<evidence type="ECO:0000259" key="1">
    <source>
        <dbReference type="PROSITE" id="PS50090"/>
    </source>
</evidence>
<dbReference type="InterPro" id="IPR001005">
    <property type="entry name" value="SANT/Myb"/>
</dbReference>
<dbReference type="AlphaFoldDB" id="A0AA38G223"/>
<dbReference type="Proteomes" id="UP000824469">
    <property type="component" value="Unassembled WGS sequence"/>
</dbReference>
<keyword evidence="3" id="KW-1185">Reference proteome</keyword>
<evidence type="ECO:0000313" key="3">
    <source>
        <dbReference type="Proteomes" id="UP000824469"/>
    </source>
</evidence>
<feature type="non-terminal residue" evidence="2">
    <location>
        <position position="1"/>
    </location>
</feature>
<dbReference type="InterPro" id="IPR044822">
    <property type="entry name" value="Myb_DNA-bind_4"/>
</dbReference>
<organism evidence="2 3">
    <name type="scientific">Taxus chinensis</name>
    <name type="common">Chinese yew</name>
    <name type="synonym">Taxus wallichiana var. chinensis</name>
    <dbReference type="NCBI Taxonomy" id="29808"/>
    <lineage>
        <taxon>Eukaryota</taxon>
        <taxon>Viridiplantae</taxon>
        <taxon>Streptophyta</taxon>
        <taxon>Embryophyta</taxon>
        <taxon>Tracheophyta</taxon>
        <taxon>Spermatophyta</taxon>
        <taxon>Pinopsida</taxon>
        <taxon>Pinidae</taxon>
        <taxon>Conifers II</taxon>
        <taxon>Cupressales</taxon>
        <taxon>Taxaceae</taxon>
        <taxon>Taxus</taxon>
    </lineage>
</organism>
<proteinExistence type="predicted"/>
<sequence>RIEQSQFNSVTNFFWVDFNNEEVGLEADIEEEGIEEGNMVFPWDNPAKPEEGGMIFQEQSIPTSFMAFDSAWCGAIFPELPCSNSDLDNFATIKQCSASDSTNLPPFHECFADPLIANNHCLAFSEKGNQAQHCIACGKTNLYEHHQCDHCQSVKNQGIGSPQEAPLKDVFMSSCKDTNPNPNQDMMHSLDPRFRQQFRQCESLNKQGSSSQVTPLTKVFSYKDTNPNPNLDMTKSVGAQLCEGLRNMPQEAPLKQVLSYKYNNMTLSSSARFRQQFCQCESLNKEGSSSQEAPLRKVSWGSDETLSLVVCRREMDAKFKVFKHNHAGLWEELSRRLRVKHNCDKTPAACLEKWKSILQEHSATKREGEPIQGHLRVVENIVEKDRSVLIKYGTANSRVFIFETATTASIKQAIKWTFGLETPFWLEDKDGIVQPVHHGMPLDKEYSICLARRSWN</sequence>
<name>A0AA38G223_TAXCH</name>
<gene>
    <name evidence="2" type="ORF">KI387_023546</name>
</gene>
<reference evidence="2 3" key="1">
    <citation type="journal article" date="2021" name="Nat. Plants">
        <title>The Taxus genome provides insights into paclitaxel biosynthesis.</title>
        <authorList>
            <person name="Xiong X."/>
            <person name="Gou J."/>
            <person name="Liao Q."/>
            <person name="Li Y."/>
            <person name="Zhou Q."/>
            <person name="Bi G."/>
            <person name="Li C."/>
            <person name="Du R."/>
            <person name="Wang X."/>
            <person name="Sun T."/>
            <person name="Guo L."/>
            <person name="Liang H."/>
            <person name="Lu P."/>
            <person name="Wu Y."/>
            <person name="Zhang Z."/>
            <person name="Ro D.K."/>
            <person name="Shang Y."/>
            <person name="Huang S."/>
            <person name="Yan J."/>
        </authorList>
    </citation>
    <scope>NUCLEOTIDE SEQUENCE [LARGE SCALE GENOMIC DNA]</scope>
    <source>
        <strain evidence="2">Ta-2019</strain>
    </source>
</reference>
<accession>A0AA38G223</accession>
<comment type="caution">
    <text evidence="2">The sequence shown here is derived from an EMBL/GenBank/DDBJ whole genome shotgun (WGS) entry which is preliminary data.</text>
</comment>
<protein>
    <recommendedName>
        <fullName evidence="1">Myb-like domain-containing protein</fullName>
    </recommendedName>
</protein>
<dbReference type="Gene3D" id="1.10.10.60">
    <property type="entry name" value="Homeodomain-like"/>
    <property type="match status" value="1"/>
</dbReference>
<dbReference type="Pfam" id="PF13837">
    <property type="entry name" value="Myb_DNA-bind_4"/>
    <property type="match status" value="1"/>
</dbReference>
<evidence type="ECO:0000313" key="2">
    <source>
        <dbReference type="EMBL" id="KAH9314919.1"/>
    </source>
</evidence>
<dbReference type="PROSITE" id="PS50090">
    <property type="entry name" value="MYB_LIKE"/>
    <property type="match status" value="1"/>
</dbReference>
<feature type="domain" description="Myb-like" evidence="1">
    <location>
        <begin position="292"/>
        <end position="358"/>
    </location>
</feature>
<dbReference type="EMBL" id="JAHRHJ020000005">
    <property type="protein sequence ID" value="KAH9314919.1"/>
    <property type="molecule type" value="Genomic_DNA"/>
</dbReference>